<proteinExistence type="predicted"/>
<evidence type="ECO:0000256" key="2">
    <source>
        <dbReference type="SAM" id="Phobius"/>
    </source>
</evidence>
<protein>
    <submittedName>
        <fullName evidence="3">Uncharacterized protein</fullName>
    </submittedName>
</protein>
<keyword evidence="2" id="KW-0472">Membrane</keyword>
<feature type="transmembrane region" description="Helical" evidence="2">
    <location>
        <begin position="72"/>
        <end position="100"/>
    </location>
</feature>
<feature type="region of interest" description="Disordered" evidence="1">
    <location>
        <begin position="129"/>
        <end position="148"/>
    </location>
</feature>
<comment type="caution">
    <text evidence="3">The sequence shown here is derived from an EMBL/GenBank/DDBJ whole genome shotgun (WGS) entry which is preliminary data.</text>
</comment>
<reference evidence="3" key="1">
    <citation type="submission" date="2020-10" db="EMBL/GenBank/DDBJ databases">
        <authorList>
            <person name="Gilroy R."/>
        </authorList>
    </citation>
    <scope>NUCLEOTIDE SEQUENCE</scope>
    <source>
        <strain evidence="3">ChiBcec2-4451</strain>
    </source>
</reference>
<feature type="transmembrane region" description="Helical" evidence="2">
    <location>
        <begin position="35"/>
        <end position="60"/>
    </location>
</feature>
<dbReference type="AlphaFoldDB" id="A0A9D1NTU9"/>
<evidence type="ECO:0000313" key="3">
    <source>
        <dbReference type="EMBL" id="HIV12752.1"/>
    </source>
</evidence>
<evidence type="ECO:0000313" key="4">
    <source>
        <dbReference type="Proteomes" id="UP000886723"/>
    </source>
</evidence>
<accession>A0A9D1NTU9</accession>
<gene>
    <name evidence="3" type="ORF">IAA63_06385</name>
</gene>
<keyword evidence="2" id="KW-1133">Transmembrane helix</keyword>
<reference evidence="3" key="2">
    <citation type="journal article" date="2021" name="PeerJ">
        <title>Extensive microbial diversity within the chicken gut microbiome revealed by metagenomics and culture.</title>
        <authorList>
            <person name="Gilroy R."/>
            <person name="Ravi A."/>
            <person name="Getino M."/>
            <person name="Pursley I."/>
            <person name="Horton D.L."/>
            <person name="Alikhan N.F."/>
            <person name="Baker D."/>
            <person name="Gharbi K."/>
            <person name="Hall N."/>
            <person name="Watson M."/>
            <person name="Adriaenssens E.M."/>
            <person name="Foster-Nyarko E."/>
            <person name="Jarju S."/>
            <person name="Secka A."/>
            <person name="Antonio M."/>
            <person name="Oren A."/>
            <person name="Chaudhuri R.R."/>
            <person name="La Ragione R."/>
            <person name="Hildebrand F."/>
            <person name="Pallen M.J."/>
        </authorList>
    </citation>
    <scope>NUCLEOTIDE SEQUENCE</scope>
    <source>
        <strain evidence="3">ChiBcec2-4451</strain>
    </source>
</reference>
<dbReference type="Proteomes" id="UP000886723">
    <property type="component" value="Unassembled WGS sequence"/>
</dbReference>
<evidence type="ECO:0000256" key="1">
    <source>
        <dbReference type="SAM" id="MobiDB-lite"/>
    </source>
</evidence>
<dbReference type="EMBL" id="DVON01000142">
    <property type="protein sequence ID" value="HIV12752.1"/>
    <property type="molecule type" value="Genomic_DNA"/>
</dbReference>
<name>A0A9D1NTU9_9FIRM</name>
<organism evidence="3 4">
    <name type="scientific">Candidatus Pullilachnospira stercoravium</name>
    <dbReference type="NCBI Taxonomy" id="2840913"/>
    <lineage>
        <taxon>Bacteria</taxon>
        <taxon>Bacillati</taxon>
        <taxon>Bacillota</taxon>
        <taxon>Clostridia</taxon>
        <taxon>Lachnospirales</taxon>
        <taxon>Lachnospiraceae</taxon>
        <taxon>Lachnospiraceae incertae sedis</taxon>
        <taxon>Candidatus Pullilachnospira</taxon>
    </lineage>
</organism>
<keyword evidence="2" id="KW-0812">Transmembrane</keyword>
<sequence length="148" mass="16626">MLDEKKIRLMTKIARYEQNEGKEDLRISGYYRSDFLASALLKNFVLTTIGYAAVVALYLASRGDSFLEELDVLHLIMLVVVIAAGYLIALVCYSGAVYILESLRYSRAQKDVRAYDAQLSALEKLYGGQEEDTADKKRGSQSGRRKKA</sequence>